<organism evidence="1 2">
    <name type="scientific">Lasius platythorax</name>
    <dbReference type="NCBI Taxonomy" id="488582"/>
    <lineage>
        <taxon>Eukaryota</taxon>
        <taxon>Metazoa</taxon>
        <taxon>Ecdysozoa</taxon>
        <taxon>Arthropoda</taxon>
        <taxon>Hexapoda</taxon>
        <taxon>Insecta</taxon>
        <taxon>Pterygota</taxon>
        <taxon>Neoptera</taxon>
        <taxon>Endopterygota</taxon>
        <taxon>Hymenoptera</taxon>
        <taxon>Apocrita</taxon>
        <taxon>Aculeata</taxon>
        <taxon>Formicoidea</taxon>
        <taxon>Formicidae</taxon>
        <taxon>Formicinae</taxon>
        <taxon>Lasius</taxon>
        <taxon>Lasius</taxon>
    </lineage>
</organism>
<dbReference type="Proteomes" id="UP001497644">
    <property type="component" value="Unassembled WGS sequence"/>
</dbReference>
<sequence length="67" mass="7931">MTFPELNSKLRTNEEFYSQIDEDYHKETSLLCDLKIDLVKSVPLDYMHLVLLGIMKRLIAFWIKGNL</sequence>
<accession>A0AAV2MWU7</accession>
<comment type="caution">
    <text evidence="1">The sequence shown here is derived from an EMBL/GenBank/DDBJ whole genome shotgun (WGS) entry which is preliminary data.</text>
</comment>
<evidence type="ECO:0000313" key="1">
    <source>
        <dbReference type="EMBL" id="CAL1671770.1"/>
    </source>
</evidence>
<evidence type="ECO:0000313" key="2">
    <source>
        <dbReference type="Proteomes" id="UP001497644"/>
    </source>
</evidence>
<name>A0AAV2MWU7_9HYME</name>
<protein>
    <submittedName>
        <fullName evidence="1">Uncharacterized protein</fullName>
    </submittedName>
</protein>
<gene>
    <name evidence="1" type="ORF">LPLAT_LOCUS5194</name>
</gene>
<keyword evidence="2" id="KW-1185">Reference proteome</keyword>
<dbReference type="AlphaFoldDB" id="A0AAV2MWU7"/>
<dbReference type="EMBL" id="CAXIPU020000424">
    <property type="protein sequence ID" value="CAL1671770.1"/>
    <property type="molecule type" value="Genomic_DNA"/>
</dbReference>
<proteinExistence type="predicted"/>
<reference evidence="1" key="1">
    <citation type="submission" date="2024-04" db="EMBL/GenBank/DDBJ databases">
        <authorList>
            <consortium name="Molecular Ecology Group"/>
        </authorList>
    </citation>
    <scope>NUCLEOTIDE SEQUENCE</scope>
</reference>